<accession>A0A8E0RNZ6</accession>
<protein>
    <submittedName>
        <fullName evidence="2">Uncharacterized protein</fullName>
    </submittedName>
</protein>
<dbReference type="EMBL" id="LUCM01009719">
    <property type="protein sequence ID" value="KAA0186486.1"/>
    <property type="molecule type" value="Genomic_DNA"/>
</dbReference>
<sequence length="229" mass="25386">MNGLLQSFFETLVANMFTMNQGLNVLDILSHYLPGVPRDPITISHTPCSSTTILLSDGVCIHLRLCDSLFRSLTPSIFILISGFKNTDVAYFDYRSPSRTITNNDCWILLWPDKTVTSGIALGEYERQLLQASFGPGDAGQKTHFALRYSVRKDINLSGYALVSRRNTTSSTTLAASRSCQDILQPPPTPPPELESFETAPRLPETPPEPPKVDDQQSRRVLIHSGKCT</sequence>
<dbReference type="Proteomes" id="UP000728185">
    <property type="component" value="Unassembled WGS sequence"/>
</dbReference>
<evidence type="ECO:0000256" key="1">
    <source>
        <dbReference type="SAM" id="MobiDB-lite"/>
    </source>
</evidence>
<feature type="region of interest" description="Disordered" evidence="1">
    <location>
        <begin position="173"/>
        <end position="229"/>
    </location>
</feature>
<comment type="caution">
    <text evidence="2">The sequence shown here is derived from an EMBL/GenBank/DDBJ whole genome shotgun (WGS) entry which is preliminary data.</text>
</comment>
<evidence type="ECO:0000313" key="2">
    <source>
        <dbReference type="EMBL" id="KAA0186486.1"/>
    </source>
</evidence>
<proteinExistence type="predicted"/>
<organism evidence="2 3">
    <name type="scientific">Fasciolopsis buskii</name>
    <dbReference type="NCBI Taxonomy" id="27845"/>
    <lineage>
        <taxon>Eukaryota</taxon>
        <taxon>Metazoa</taxon>
        <taxon>Spiralia</taxon>
        <taxon>Lophotrochozoa</taxon>
        <taxon>Platyhelminthes</taxon>
        <taxon>Trematoda</taxon>
        <taxon>Digenea</taxon>
        <taxon>Plagiorchiida</taxon>
        <taxon>Echinostomata</taxon>
        <taxon>Echinostomatoidea</taxon>
        <taxon>Fasciolidae</taxon>
        <taxon>Fasciolopsis</taxon>
    </lineage>
</organism>
<gene>
    <name evidence="2" type="ORF">FBUS_00078</name>
</gene>
<reference evidence="2" key="1">
    <citation type="submission" date="2019-05" db="EMBL/GenBank/DDBJ databases">
        <title>Annotation for the trematode Fasciolopsis buski.</title>
        <authorList>
            <person name="Choi Y.-J."/>
        </authorList>
    </citation>
    <scope>NUCLEOTIDE SEQUENCE</scope>
    <source>
        <strain evidence="2">HT</strain>
        <tissue evidence="2">Whole worm</tissue>
    </source>
</reference>
<name>A0A8E0RNZ6_9TREM</name>
<evidence type="ECO:0000313" key="3">
    <source>
        <dbReference type="Proteomes" id="UP000728185"/>
    </source>
</evidence>
<keyword evidence="3" id="KW-1185">Reference proteome</keyword>
<dbReference type="AlphaFoldDB" id="A0A8E0RNZ6"/>